<keyword evidence="1" id="KW-0472">Membrane</keyword>
<dbReference type="AlphaFoldDB" id="A0A5S4ZP91"/>
<gene>
    <name evidence="2" type="ORF">LX24_02564</name>
</gene>
<dbReference type="RefSeq" id="WP_166512512.1">
    <property type="nucleotide sequence ID" value="NZ_VNHM01000017.1"/>
</dbReference>
<feature type="transmembrane region" description="Helical" evidence="1">
    <location>
        <begin position="7"/>
        <end position="24"/>
    </location>
</feature>
<dbReference type="Proteomes" id="UP000323166">
    <property type="component" value="Unassembled WGS sequence"/>
</dbReference>
<evidence type="ECO:0000313" key="3">
    <source>
        <dbReference type="Proteomes" id="UP000323166"/>
    </source>
</evidence>
<proteinExistence type="predicted"/>
<comment type="caution">
    <text evidence="2">The sequence shown here is derived from an EMBL/GenBank/DDBJ whole genome shotgun (WGS) entry which is preliminary data.</text>
</comment>
<keyword evidence="3" id="KW-1185">Reference proteome</keyword>
<sequence length="58" mass="6114">MQGVSTSWIVIGLGVIVSLIGWYVGGNWGAGILGFGLAHILLGALDMFRPTVRTEGQQ</sequence>
<protein>
    <submittedName>
        <fullName evidence="2">Uncharacterized protein</fullName>
    </submittedName>
</protein>
<evidence type="ECO:0000313" key="2">
    <source>
        <dbReference type="EMBL" id="TYO93880.1"/>
    </source>
</evidence>
<name>A0A5S4ZP91_9FIRM</name>
<reference evidence="2 3" key="1">
    <citation type="submission" date="2019-07" db="EMBL/GenBank/DDBJ databases">
        <title>Genomic Encyclopedia of Type Strains, Phase I: the one thousand microbial genomes (KMG-I) project.</title>
        <authorList>
            <person name="Kyrpides N."/>
        </authorList>
    </citation>
    <scope>NUCLEOTIDE SEQUENCE [LARGE SCALE GENOMIC DNA]</scope>
    <source>
        <strain evidence="2 3">DSM 6562</strain>
    </source>
</reference>
<keyword evidence="1" id="KW-0812">Transmembrane</keyword>
<organism evidence="2 3">
    <name type="scientific">Desulfallas thermosapovorans DSM 6562</name>
    <dbReference type="NCBI Taxonomy" id="1121431"/>
    <lineage>
        <taxon>Bacteria</taxon>
        <taxon>Bacillati</taxon>
        <taxon>Bacillota</taxon>
        <taxon>Clostridia</taxon>
        <taxon>Eubacteriales</taxon>
        <taxon>Desulfallaceae</taxon>
        <taxon>Desulfallas</taxon>
    </lineage>
</organism>
<keyword evidence="1" id="KW-1133">Transmembrane helix</keyword>
<feature type="transmembrane region" description="Helical" evidence="1">
    <location>
        <begin position="30"/>
        <end position="48"/>
    </location>
</feature>
<evidence type="ECO:0000256" key="1">
    <source>
        <dbReference type="SAM" id="Phobius"/>
    </source>
</evidence>
<dbReference type="EMBL" id="VNHM01000017">
    <property type="protein sequence ID" value="TYO93880.1"/>
    <property type="molecule type" value="Genomic_DNA"/>
</dbReference>
<accession>A0A5S4ZP91</accession>